<dbReference type="Proteomes" id="UP000431269">
    <property type="component" value="Chromosome"/>
</dbReference>
<comment type="similarity">
    <text evidence="1 5 6">Belongs to the universal ribosomal protein uL30 family.</text>
</comment>
<dbReference type="PROSITE" id="PS00634">
    <property type="entry name" value="RIBOSOMAL_L30"/>
    <property type="match status" value="1"/>
</dbReference>
<name>A0A6I6MV21_9CAUL</name>
<dbReference type="HAMAP" id="MF_01371_B">
    <property type="entry name" value="Ribosomal_uL30_B"/>
    <property type="match status" value="1"/>
</dbReference>
<evidence type="ECO:0000256" key="5">
    <source>
        <dbReference type="HAMAP-Rule" id="MF_01371"/>
    </source>
</evidence>
<dbReference type="PANTHER" id="PTHR15892:SF2">
    <property type="entry name" value="LARGE RIBOSOMAL SUBUNIT PROTEIN UL30M"/>
    <property type="match status" value="1"/>
</dbReference>
<keyword evidence="4 5" id="KW-0687">Ribonucleoprotein</keyword>
<protein>
    <recommendedName>
        <fullName evidence="5">Large ribosomal subunit protein uL30</fullName>
    </recommendedName>
</protein>
<dbReference type="PANTHER" id="PTHR15892">
    <property type="entry name" value="MITOCHONDRIAL RIBOSOMAL PROTEIN L30"/>
    <property type="match status" value="1"/>
</dbReference>
<dbReference type="GO" id="GO:0006412">
    <property type="term" value="P:translation"/>
    <property type="evidence" value="ECO:0007669"/>
    <property type="project" value="UniProtKB-UniRule"/>
</dbReference>
<dbReference type="NCBIfam" id="TIGR01308">
    <property type="entry name" value="rpmD_bact"/>
    <property type="match status" value="1"/>
</dbReference>
<evidence type="ECO:0000313" key="9">
    <source>
        <dbReference type="Proteomes" id="UP000431269"/>
    </source>
</evidence>
<reference evidence="9" key="1">
    <citation type="submission" date="2019-12" db="EMBL/GenBank/DDBJ databases">
        <title>Complete genome of Terracaulis silvestris 0127_4.</title>
        <authorList>
            <person name="Vieira S."/>
            <person name="Riedel T."/>
            <person name="Sproer C."/>
            <person name="Pascual J."/>
            <person name="Boedeker C."/>
            <person name="Overmann J."/>
        </authorList>
    </citation>
    <scope>NUCLEOTIDE SEQUENCE [LARGE SCALE GENOMIC DNA]</scope>
    <source>
        <strain evidence="9">0127_4</strain>
    </source>
</reference>
<evidence type="ECO:0000256" key="6">
    <source>
        <dbReference type="RuleBase" id="RU003734"/>
    </source>
</evidence>
<evidence type="ECO:0000256" key="2">
    <source>
        <dbReference type="ARBA" id="ARBA00011838"/>
    </source>
</evidence>
<dbReference type="KEGG" id="tsv:DSM104635_01863"/>
<dbReference type="SUPFAM" id="SSF55129">
    <property type="entry name" value="Ribosomal protein L30p/L7e"/>
    <property type="match status" value="1"/>
</dbReference>
<dbReference type="RefSeq" id="WP_158765915.1">
    <property type="nucleotide sequence ID" value="NZ_CP047045.1"/>
</dbReference>
<dbReference type="InterPro" id="IPR036919">
    <property type="entry name" value="Ribo_uL30_ferredoxin-like_sf"/>
</dbReference>
<evidence type="ECO:0000256" key="1">
    <source>
        <dbReference type="ARBA" id="ARBA00007594"/>
    </source>
</evidence>
<dbReference type="Gene3D" id="3.30.1390.20">
    <property type="entry name" value="Ribosomal protein L30, ferredoxin-like fold domain"/>
    <property type="match status" value="1"/>
</dbReference>
<evidence type="ECO:0000256" key="3">
    <source>
        <dbReference type="ARBA" id="ARBA00022980"/>
    </source>
</evidence>
<dbReference type="EMBL" id="CP047045">
    <property type="protein sequence ID" value="QGZ95023.1"/>
    <property type="molecule type" value="Genomic_DNA"/>
</dbReference>
<dbReference type="GO" id="GO:0022625">
    <property type="term" value="C:cytosolic large ribosomal subunit"/>
    <property type="evidence" value="ECO:0007669"/>
    <property type="project" value="TreeGrafter"/>
</dbReference>
<feature type="domain" description="Large ribosomal subunit protein uL30-like ferredoxin-like fold" evidence="7">
    <location>
        <begin position="16"/>
        <end position="66"/>
    </location>
</feature>
<evidence type="ECO:0000313" key="8">
    <source>
        <dbReference type="EMBL" id="QGZ95023.1"/>
    </source>
</evidence>
<accession>A0A6I6MV21</accession>
<keyword evidence="3 5" id="KW-0689">Ribosomal protein</keyword>
<dbReference type="GO" id="GO:0003735">
    <property type="term" value="F:structural constituent of ribosome"/>
    <property type="evidence" value="ECO:0007669"/>
    <property type="project" value="InterPro"/>
</dbReference>
<organism evidence="8 9">
    <name type="scientific">Terricaulis silvestris</name>
    <dbReference type="NCBI Taxonomy" id="2686094"/>
    <lineage>
        <taxon>Bacteria</taxon>
        <taxon>Pseudomonadati</taxon>
        <taxon>Pseudomonadota</taxon>
        <taxon>Alphaproteobacteria</taxon>
        <taxon>Caulobacterales</taxon>
        <taxon>Caulobacteraceae</taxon>
        <taxon>Terricaulis</taxon>
    </lineage>
</organism>
<dbReference type="AlphaFoldDB" id="A0A6I6MV21"/>
<comment type="subunit">
    <text evidence="2 5">Part of the 50S ribosomal subunit.</text>
</comment>
<keyword evidence="9" id="KW-1185">Reference proteome</keyword>
<sequence>MATAKKTAKAKSGATVKVRRIGSPIRREGDQRKTLLGLGLKRANQVVELQDTPSIQGMIRKVHHLVEVVK</sequence>
<proteinExistence type="inferred from homology"/>
<evidence type="ECO:0000256" key="4">
    <source>
        <dbReference type="ARBA" id="ARBA00023274"/>
    </source>
</evidence>
<dbReference type="InterPro" id="IPR016082">
    <property type="entry name" value="Ribosomal_uL30_ferredoxin-like"/>
</dbReference>
<evidence type="ECO:0000259" key="7">
    <source>
        <dbReference type="Pfam" id="PF00327"/>
    </source>
</evidence>
<dbReference type="Pfam" id="PF00327">
    <property type="entry name" value="Ribosomal_L30"/>
    <property type="match status" value="1"/>
</dbReference>
<gene>
    <name evidence="5 8" type="primary">rpmD</name>
    <name evidence="8" type="ORF">DSM104635_01863</name>
</gene>
<dbReference type="InterPro" id="IPR018038">
    <property type="entry name" value="Ribosomal_uL30_CS"/>
</dbReference>
<dbReference type="CDD" id="cd01658">
    <property type="entry name" value="Ribosomal_L30"/>
    <property type="match status" value="1"/>
</dbReference>
<dbReference type="InterPro" id="IPR005996">
    <property type="entry name" value="Ribosomal_uL30_bac-type"/>
</dbReference>